<dbReference type="Proteomes" id="UP000189981">
    <property type="component" value="Unassembled WGS sequence"/>
</dbReference>
<dbReference type="InterPro" id="IPR029068">
    <property type="entry name" value="Glyas_Bleomycin-R_OHBP_Dase"/>
</dbReference>
<accession>A0A1T5B0Y8</accession>
<evidence type="ECO:0008006" key="3">
    <source>
        <dbReference type="Google" id="ProtNLM"/>
    </source>
</evidence>
<dbReference type="OrthoDB" id="9804235at2"/>
<protein>
    <recommendedName>
        <fullName evidence="3">VOC domain-containing protein</fullName>
    </recommendedName>
</protein>
<reference evidence="2" key="1">
    <citation type="submission" date="2017-02" db="EMBL/GenBank/DDBJ databases">
        <authorList>
            <person name="Varghese N."/>
            <person name="Submissions S."/>
        </authorList>
    </citation>
    <scope>NUCLEOTIDE SEQUENCE [LARGE SCALE GENOMIC DNA]</scope>
    <source>
        <strain evidence="2">DSM 22385</strain>
    </source>
</reference>
<dbReference type="SUPFAM" id="SSF54593">
    <property type="entry name" value="Glyoxalase/Bleomycin resistance protein/Dihydroxybiphenyl dioxygenase"/>
    <property type="match status" value="1"/>
</dbReference>
<dbReference type="EMBL" id="FUYR01000001">
    <property type="protein sequence ID" value="SKB40749.1"/>
    <property type="molecule type" value="Genomic_DNA"/>
</dbReference>
<dbReference type="Gene3D" id="3.10.180.10">
    <property type="entry name" value="2,3-Dihydroxybiphenyl 1,2-Dioxygenase, domain 1"/>
    <property type="match status" value="1"/>
</dbReference>
<dbReference type="InterPro" id="IPR052164">
    <property type="entry name" value="Anthracycline_SecMetBiosynth"/>
</dbReference>
<evidence type="ECO:0000313" key="2">
    <source>
        <dbReference type="Proteomes" id="UP000189981"/>
    </source>
</evidence>
<keyword evidence="2" id="KW-1185">Reference proteome</keyword>
<evidence type="ECO:0000313" key="1">
    <source>
        <dbReference type="EMBL" id="SKB40749.1"/>
    </source>
</evidence>
<dbReference type="CDD" id="cd07247">
    <property type="entry name" value="SgaA_N_like"/>
    <property type="match status" value="1"/>
</dbReference>
<gene>
    <name evidence="1" type="ORF">SAMN05661099_1182</name>
</gene>
<dbReference type="AlphaFoldDB" id="A0A1T5B0Y8"/>
<proteinExistence type="predicted"/>
<sequence>MEHLINWVEIPATNINRAKTFYSTIFGSLEFHDMDIEGVKYALFPSEDKFNCGALVEGEYYKPSYDGVTVYLDGGKDMANILKHVEDAGGEIVMPKTFMGKEAGYIGMLIDSEGNKIGLQHL</sequence>
<dbReference type="RefSeq" id="WP_079701690.1">
    <property type="nucleotide sequence ID" value="NZ_FUYR01000001.1"/>
</dbReference>
<dbReference type="PANTHER" id="PTHR33993">
    <property type="entry name" value="GLYOXALASE-RELATED"/>
    <property type="match status" value="1"/>
</dbReference>
<name>A0A1T5B0Y8_9SPHI</name>
<dbReference type="STRING" id="572036.SAMN05661099_1182"/>
<dbReference type="PANTHER" id="PTHR33993:SF2">
    <property type="entry name" value="VOC DOMAIN-CONTAINING PROTEIN"/>
    <property type="match status" value="1"/>
</dbReference>
<organism evidence="1 2">
    <name type="scientific">Daejeonella lutea</name>
    <dbReference type="NCBI Taxonomy" id="572036"/>
    <lineage>
        <taxon>Bacteria</taxon>
        <taxon>Pseudomonadati</taxon>
        <taxon>Bacteroidota</taxon>
        <taxon>Sphingobacteriia</taxon>
        <taxon>Sphingobacteriales</taxon>
        <taxon>Sphingobacteriaceae</taxon>
        <taxon>Daejeonella</taxon>
    </lineage>
</organism>